<protein>
    <submittedName>
        <fullName evidence="2">Uncharacterized protein</fullName>
    </submittedName>
</protein>
<dbReference type="EMBL" id="JBHOMY010000010">
    <property type="protein sequence ID" value="MFC1455721.1"/>
    <property type="molecule type" value="Genomic_DNA"/>
</dbReference>
<sequence length="809" mass="89870">MRRISGLDLNGWQDLAARDWEPEDPDERLPNPTIVDGGIGGVAVRQTSEEWIGGPQAALAPHGRGNGWGLLGAGDRRVAIAEVFDGIVAGRSQVNSEAYAAATKALSRGAQDVILTVPDHQAFDEAAQGRILSLLRRDRRAYRLLWRPVALFLDALERREISRDADGARFRFLIHSAAGLEVQTLRLRKDSEHRGHVAPERDGYGHLTIPRLGLQELKERAHRVVLEANPLLADGRCEQSTLDLELLFGRAEPGDTRILRHNNGNWFEVVAPDIAPSMLLTQVDLERVSEMDAGGGPITASFLITPLAERLAAPLAAVLEEPFGRLRRLDWQATARGALYAGRLIERGLPHYFDRLTPIRLAVLRNDRPDFEDLVGSDATLPANREYVSPPYRDLKWLRGKTEVDFYVLKGDTEVRHWQANLESAPPRDIPVELRLRQTPGQSWAKLSLTSPEWEPLQRNPISLDWATLTPIGSSPAEVLEQLRTPPPTIPERIVELPSDEFWTGSIRIEGILNAIQKMRSAGGISPGRLSALLRRSMRSPETGARLWPIGTDGTLPTTLSSFQVADFLSVLDDLDASIQRSLSRGIATDKDLLRCLTWTFTLCPEATQRVLVEALEADLQGTSYPLVRGHSRTVLTQGAARTVTGIAYLRRVLAVLASRRVNNDTLSAFAMILSRRNEAPQALTGALVDKILELVSQELINLASQLSFRSKFKNALLALAGLFRYREVDPYALLAGRDPLAQTLRTHLDEIDTLLHRNKQSVRLFKETSQLIDRLQELLDGRGDPNILLLIEDFAADDEQGEDREALV</sequence>
<accession>A0ABV6Y382</accession>
<proteinExistence type="predicted"/>
<keyword evidence="3" id="KW-1185">Reference proteome</keyword>
<evidence type="ECO:0000313" key="3">
    <source>
        <dbReference type="Proteomes" id="UP001593940"/>
    </source>
</evidence>
<dbReference type="RefSeq" id="WP_377028806.1">
    <property type="nucleotide sequence ID" value="NZ_JBHOMY010000010.1"/>
</dbReference>
<comment type="caution">
    <text evidence="2">The sequence shown here is derived from an EMBL/GenBank/DDBJ whole genome shotgun (WGS) entry which is preliminary data.</text>
</comment>
<evidence type="ECO:0000313" key="2">
    <source>
        <dbReference type="EMBL" id="MFC1455721.1"/>
    </source>
</evidence>
<gene>
    <name evidence="2" type="ORF">ACETIH_03100</name>
</gene>
<organism evidence="2 3">
    <name type="scientific">Microvirga arabica</name>
    <dbReference type="NCBI Taxonomy" id="1128671"/>
    <lineage>
        <taxon>Bacteria</taxon>
        <taxon>Pseudomonadati</taxon>
        <taxon>Pseudomonadota</taxon>
        <taxon>Alphaproteobacteria</taxon>
        <taxon>Hyphomicrobiales</taxon>
        <taxon>Methylobacteriaceae</taxon>
        <taxon>Microvirga</taxon>
    </lineage>
</organism>
<evidence type="ECO:0000256" key="1">
    <source>
        <dbReference type="SAM" id="MobiDB-lite"/>
    </source>
</evidence>
<reference evidence="2 3" key="1">
    <citation type="submission" date="2024-09" db="EMBL/GenBank/DDBJ databases">
        <title>Nodulacao em especies de Leguminosae Basais da Amazonia e Caracterizacao dos Rizobios e Bacterias Associadas aos Nodulos.</title>
        <authorList>
            <person name="Jambeiro I.C.A."/>
            <person name="Lopes I.S."/>
            <person name="Aguiar E.R.G.R."/>
            <person name="Santos A.F.J."/>
            <person name="Dos Santos J.M.F."/>
            <person name="Gross E."/>
        </authorList>
    </citation>
    <scope>NUCLEOTIDE SEQUENCE [LARGE SCALE GENOMIC DNA]</scope>
    <source>
        <strain evidence="2 3">BRUESC1165</strain>
    </source>
</reference>
<feature type="region of interest" description="Disordered" evidence="1">
    <location>
        <begin position="16"/>
        <end position="38"/>
    </location>
</feature>
<name>A0ABV6Y382_9HYPH</name>
<dbReference type="Proteomes" id="UP001593940">
    <property type="component" value="Unassembled WGS sequence"/>
</dbReference>